<dbReference type="Gene3D" id="3.30.70.260">
    <property type="match status" value="1"/>
</dbReference>
<dbReference type="PANTHER" id="PTHR11934:SF0">
    <property type="entry name" value="RIBOSE-5-PHOSPHATE ISOMERASE"/>
    <property type="match status" value="1"/>
</dbReference>
<dbReference type="GO" id="GO:0009052">
    <property type="term" value="P:pentose-phosphate shunt, non-oxidative branch"/>
    <property type="evidence" value="ECO:0007669"/>
    <property type="project" value="InterPro"/>
</dbReference>
<dbReference type="SMART" id="SM01134">
    <property type="entry name" value="DeoRC"/>
    <property type="match status" value="1"/>
</dbReference>
<dbReference type="Pfam" id="PF06026">
    <property type="entry name" value="Rib_5-P_isom_A"/>
    <property type="match status" value="1"/>
</dbReference>
<evidence type="ECO:0000313" key="4">
    <source>
        <dbReference type="EMBL" id="SFE41215.1"/>
    </source>
</evidence>
<dbReference type="Proteomes" id="UP000181942">
    <property type="component" value="Unassembled WGS sequence"/>
</dbReference>
<accession>A0A1I2AB30</accession>
<comment type="catalytic activity">
    <reaction evidence="1">
        <text>aldehydo-D-ribose 5-phosphate = D-ribulose 5-phosphate</text>
        <dbReference type="Rhea" id="RHEA:14657"/>
        <dbReference type="ChEBI" id="CHEBI:58121"/>
        <dbReference type="ChEBI" id="CHEBI:58273"/>
        <dbReference type="EC" id="5.3.1.6"/>
    </reaction>
</comment>
<sequence length="221" mass="23154">MSVEHEKQRAAEAAAELVEDGMTVGLGTGSTVAYLLPALARRGLSLRCVATSPQTEEAALMLDLRVEPFGSIDRFDITIDGADQITPDGWLVKGGGAAHTREKIVAAAAARFVVIADSSKRVTALHPPVPLELLEFGLAATMRLLHPVSLRDAPRSPDGGVIADYHGAVDDPAGLAALLGATPGVVEHGLFPPTLVADVCVARGDSVEHHNHAKSRAREDI</sequence>
<protein>
    <recommendedName>
        <fullName evidence="3">Ribose 5-phosphate isomerase A</fullName>
        <ecNumber evidence="3">5.3.1.6</ecNumber>
    </recommendedName>
</protein>
<reference evidence="4 5" key="1">
    <citation type="submission" date="2016-10" db="EMBL/GenBank/DDBJ databases">
        <authorList>
            <person name="de Groot N.N."/>
        </authorList>
    </citation>
    <scope>NUCLEOTIDE SEQUENCE [LARGE SCALE GENOMIC DNA]</scope>
    <source>
        <strain evidence="4 5">OK461</strain>
    </source>
</reference>
<gene>
    <name evidence="4" type="ORF">SAMN02787118_101624</name>
</gene>
<dbReference type="EC" id="5.3.1.6" evidence="3"/>
<dbReference type="EMBL" id="FONR01000001">
    <property type="protein sequence ID" value="SFE41215.1"/>
    <property type="molecule type" value="Genomic_DNA"/>
</dbReference>
<dbReference type="OrthoDB" id="7688673at2"/>
<dbReference type="CDD" id="cd01398">
    <property type="entry name" value="RPI_A"/>
    <property type="match status" value="1"/>
</dbReference>
<dbReference type="SUPFAM" id="SSF100950">
    <property type="entry name" value="NagB/RpiA/CoA transferase-like"/>
    <property type="match status" value="1"/>
</dbReference>
<organism evidence="4 5">
    <name type="scientific">Streptomyces mirabilis</name>
    <dbReference type="NCBI Taxonomy" id="68239"/>
    <lineage>
        <taxon>Bacteria</taxon>
        <taxon>Bacillati</taxon>
        <taxon>Actinomycetota</taxon>
        <taxon>Actinomycetes</taxon>
        <taxon>Kitasatosporales</taxon>
        <taxon>Streptomycetaceae</taxon>
        <taxon>Streptomyces</taxon>
    </lineage>
</organism>
<dbReference type="GO" id="GO:0006014">
    <property type="term" value="P:D-ribose metabolic process"/>
    <property type="evidence" value="ECO:0007669"/>
    <property type="project" value="TreeGrafter"/>
</dbReference>
<proteinExistence type="predicted"/>
<dbReference type="GO" id="GO:0005829">
    <property type="term" value="C:cytosol"/>
    <property type="evidence" value="ECO:0007669"/>
    <property type="project" value="TreeGrafter"/>
</dbReference>
<dbReference type="SUPFAM" id="SSF75445">
    <property type="entry name" value="D-ribose-5-phosphate isomerase (RpiA), lid domain"/>
    <property type="match status" value="1"/>
</dbReference>
<dbReference type="PANTHER" id="PTHR11934">
    <property type="entry name" value="RIBOSE-5-PHOSPHATE ISOMERASE"/>
    <property type="match status" value="1"/>
</dbReference>
<dbReference type="InterPro" id="IPR004788">
    <property type="entry name" value="Ribose5P_isomerase_type_A"/>
</dbReference>
<dbReference type="GO" id="GO:0004751">
    <property type="term" value="F:ribose-5-phosphate isomerase activity"/>
    <property type="evidence" value="ECO:0007669"/>
    <property type="project" value="UniProtKB-UniRule"/>
</dbReference>
<dbReference type="NCBIfam" id="TIGR00021">
    <property type="entry name" value="rpiA"/>
    <property type="match status" value="1"/>
</dbReference>
<dbReference type="FunFam" id="3.40.50.1360:FF:000001">
    <property type="entry name" value="Ribose-5-phosphate isomerase A"/>
    <property type="match status" value="1"/>
</dbReference>
<evidence type="ECO:0000313" key="5">
    <source>
        <dbReference type="Proteomes" id="UP000181942"/>
    </source>
</evidence>
<name>A0A1I2AB30_9ACTN</name>
<dbReference type="Gene3D" id="3.40.50.1360">
    <property type="match status" value="1"/>
</dbReference>
<dbReference type="InterPro" id="IPR037171">
    <property type="entry name" value="NagB/RpiA_transferase-like"/>
</dbReference>
<evidence type="ECO:0000256" key="3">
    <source>
        <dbReference type="NCBIfam" id="TIGR00021"/>
    </source>
</evidence>
<dbReference type="AlphaFoldDB" id="A0A1I2AB30"/>
<evidence type="ECO:0000256" key="2">
    <source>
        <dbReference type="ARBA" id="ARBA00023235"/>
    </source>
</evidence>
<evidence type="ECO:0000256" key="1">
    <source>
        <dbReference type="ARBA" id="ARBA00001713"/>
    </source>
</evidence>
<keyword evidence="2 4" id="KW-0413">Isomerase</keyword>
<dbReference type="RefSeq" id="WP_075025737.1">
    <property type="nucleotide sequence ID" value="NZ_FONR01000001.1"/>
</dbReference>